<evidence type="ECO:0000313" key="4">
    <source>
        <dbReference type="Proteomes" id="UP000683360"/>
    </source>
</evidence>
<name>A0A8S3VC19_MYTED</name>
<evidence type="ECO:0000259" key="2">
    <source>
        <dbReference type="Pfam" id="PF09588"/>
    </source>
</evidence>
<dbReference type="AlphaFoldDB" id="A0A8S3VC19"/>
<protein>
    <recommendedName>
        <fullName evidence="2">YqaJ viral recombinase domain-containing protein</fullName>
    </recommendedName>
</protein>
<dbReference type="Proteomes" id="UP000683360">
    <property type="component" value="Unassembled WGS sequence"/>
</dbReference>
<feature type="region of interest" description="Disordered" evidence="1">
    <location>
        <begin position="1"/>
        <end position="31"/>
    </location>
</feature>
<proteinExistence type="predicted"/>
<sequence>MTLADPTTPSSERKWKPVFTDIPQNNLPGSSSSANFKLKEDNEIQLSNLLQENAATIDSRLCKVQTGSLLYFHLQRHEESQSVDVTACGNTKFPFKLYECCNEFIPISIEKAINLENITVRQFDYTEWFNQRKNRIAASQFARVAKRKKQVNIKFIQSLFDPKNSAATSYGTANETMTKEQYAEKYMDNHLHDCGLVVNSGFSFLGATPDGKLFSIVPQEL</sequence>
<dbReference type="InterPro" id="IPR019080">
    <property type="entry name" value="YqaJ_viral_recombinase"/>
</dbReference>
<dbReference type="InterPro" id="IPR051703">
    <property type="entry name" value="NF-kappa-B_Signaling_Reg"/>
</dbReference>
<gene>
    <name evidence="3" type="ORF">MEDL_63897</name>
</gene>
<evidence type="ECO:0000256" key="1">
    <source>
        <dbReference type="SAM" id="MobiDB-lite"/>
    </source>
</evidence>
<evidence type="ECO:0000313" key="3">
    <source>
        <dbReference type="EMBL" id="CAG2252306.1"/>
    </source>
</evidence>
<dbReference type="PANTHER" id="PTHR46609">
    <property type="entry name" value="EXONUCLEASE, PHAGE-TYPE/RECB, C-TERMINAL DOMAIN-CONTAINING PROTEIN"/>
    <property type="match status" value="1"/>
</dbReference>
<dbReference type="EMBL" id="CAJPWZ010003115">
    <property type="protein sequence ID" value="CAG2252306.1"/>
    <property type="molecule type" value="Genomic_DNA"/>
</dbReference>
<dbReference type="InterPro" id="IPR011335">
    <property type="entry name" value="Restrct_endonuc-II-like"/>
</dbReference>
<keyword evidence="4" id="KW-1185">Reference proteome</keyword>
<dbReference type="PANTHER" id="PTHR46609:SF8">
    <property type="entry name" value="YQAJ VIRAL RECOMBINASE DOMAIN-CONTAINING PROTEIN"/>
    <property type="match status" value="1"/>
</dbReference>
<dbReference type="OrthoDB" id="6158042at2759"/>
<dbReference type="GO" id="GO:0006281">
    <property type="term" value="P:DNA repair"/>
    <property type="evidence" value="ECO:0007669"/>
    <property type="project" value="UniProtKB-ARBA"/>
</dbReference>
<dbReference type="SUPFAM" id="SSF52980">
    <property type="entry name" value="Restriction endonuclease-like"/>
    <property type="match status" value="1"/>
</dbReference>
<feature type="compositionally biased region" description="Polar residues" evidence="1">
    <location>
        <begin position="1"/>
        <end position="10"/>
    </location>
</feature>
<dbReference type="InterPro" id="IPR011604">
    <property type="entry name" value="PDDEXK-like_dom_sf"/>
</dbReference>
<feature type="compositionally biased region" description="Polar residues" evidence="1">
    <location>
        <begin position="22"/>
        <end position="31"/>
    </location>
</feature>
<reference evidence="3" key="1">
    <citation type="submission" date="2021-03" db="EMBL/GenBank/DDBJ databases">
        <authorList>
            <person name="Bekaert M."/>
        </authorList>
    </citation>
    <scope>NUCLEOTIDE SEQUENCE</scope>
</reference>
<organism evidence="3 4">
    <name type="scientific">Mytilus edulis</name>
    <name type="common">Blue mussel</name>
    <dbReference type="NCBI Taxonomy" id="6550"/>
    <lineage>
        <taxon>Eukaryota</taxon>
        <taxon>Metazoa</taxon>
        <taxon>Spiralia</taxon>
        <taxon>Lophotrochozoa</taxon>
        <taxon>Mollusca</taxon>
        <taxon>Bivalvia</taxon>
        <taxon>Autobranchia</taxon>
        <taxon>Pteriomorphia</taxon>
        <taxon>Mytilida</taxon>
        <taxon>Mytiloidea</taxon>
        <taxon>Mytilidae</taxon>
        <taxon>Mytilinae</taxon>
        <taxon>Mytilus</taxon>
    </lineage>
</organism>
<feature type="domain" description="YqaJ viral recombinase" evidence="2">
    <location>
        <begin position="127"/>
        <end position="212"/>
    </location>
</feature>
<dbReference type="Gene3D" id="3.90.320.10">
    <property type="match status" value="1"/>
</dbReference>
<comment type="caution">
    <text evidence="3">The sequence shown here is derived from an EMBL/GenBank/DDBJ whole genome shotgun (WGS) entry which is preliminary data.</text>
</comment>
<dbReference type="Pfam" id="PF09588">
    <property type="entry name" value="YqaJ"/>
    <property type="match status" value="1"/>
</dbReference>
<accession>A0A8S3VC19</accession>